<gene>
    <name evidence="1" type="ORF">BQ8794_110137</name>
</gene>
<evidence type="ECO:0000313" key="2">
    <source>
        <dbReference type="Proteomes" id="UP000188388"/>
    </source>
</evidence>
<protein>
    <submittedName>
        <fullName evidence="1">Integral membrane sensor signal transduction histidine kinase</fullName>
    </submittedName>
</protein>
<organism evidence="1 2">
    <name type="scientific">Mesorhizobium prunaredense</name>
    <dbReference type="NCBI Taxonomy" id="1631249"/>
    <lineage>
        <taxon>Bacteria</taxon>
        <taxon>Pseudomonadati</taxon>
        <taxon>Pseudomonadota</taxon>
        <taxon>Alphaproteobacteria</taxon>
        <taxon>Hyphomicrobiales</taxon>
        <taxon>Phyllobacteriaceae</taxon>
        <taxon>Mesorhizobium</taxon>
    </lineage>
</organism>
<keyword evidence="1" id="KW-0418">Kinase</keyword>
<reference evidence="2" key="1">
    <citation type="submission" date="2017-01" db="EMBL/GenBank/DDBJ databases">
        <authorList>
            <person name="Brunel B."/>
        </authorList>
    </citation>
    <scope>NUCLEOTIDE SEQUENCE [LARGE SCALE GENOMIC DNA]</scope>
</reference>
<proteinExistence type="predicted"/>
<dbReference type="GO" id="GO:0016301">
    <property type="term" value="F:kinase activity"/>
    <property type="evidence" value="ECO:0007669"/>
    <property type="project" value="UniProtKB-KW"/>
</dbReference>
<keyword evidence="1" id="KW-0808">Transferase</keyword>
<evidence type="ECO:0000313" key="1">
    <source>
        <dbReference type="EMBL" id="SIT53331.1"/>
    </source>
</evidence>
<sequence length="180" mass="20206">MRWGRSSPRVLILHPYDERLPATVIVGETAGNRLLEATAGKIDLFSEFLDLSRFPEKPHIDRMARYLAEKYADHRPDVIIAVGEAATSFIVNHRDRIAPEAKIIFCCYDSVSKMNLPSDVVGVFSELDITKILEMARGLQPNARHLFIIGGSSIAYEPMQPIVHIVDDDKSFRTAVGRVM</sequence>
<accession>A0A1R3V0B6</accession>
<dbReference type="AlphaFoldDB" id="A0A1R3V0B6"/>
<dbReference type="Proteomes" id="UP000188388">
    <property type="component" value="Unassembled WGS sequence"/>
</dbReference>
<dbReference type="STRING" id="1631249.BQ8794_110137"/>
<keyword evidence="2" id="KW-1185">Reference proteome</keyword>
<dbReference type="EMBL" id="FTPD01000003">
    <property type="protein sequence ID" value="SIT53331.1"/>
    <property type="molecule type" value="Genomic_DNA"/>
</dbReference>
<name>A0A1R3V0B6_9HYPH</name>